<dbReference type="Gene3D" id="1.10.3470.10">
    <property type="entry name" value="ABC transporter involved in vitamin B12 uptake, BtuC"/>
    <property type="match status" value="1"/>
</dbReference>
<protein>
    <submittedName>
        <fullName evidence="9">ABC transport system permease protein</fullName>
    </submittedName>
</protein>
<keyword evidence="4 8" id="KW-1133">Transmembrane helix</keyword>
<dbReference type="STRING" id="662755.CRES_1901"/>
<dbReference type="KEGG" id="crd:CRES_1901"/>
<dbReference type="GO" id="GO:0055085">
    <property type="term" value="P:transmembrane transport"/>
    <property type="evidence" value="ECO:0007669"/>
    <property type="project" value="InterPro"/>
</dbReference>
<feature type="transmembrane region" description="Helical" evidence="8">
    <location>
        <begin position="141"/>
        <end position="158"/>
    </location>
</feature>
<feature type="region of interest" description="Disordered" evidence="7">
    <location>
        <begin position="431"/>
        <end position="633"/>
    </location>
</feature>
<dbReference type="EMBL" id="CP002857">
    <property type="protein sequence ID" value="AEI10254.1"/>
    <property type="molecule type" value="Genomic_DNA"/>
</dbReference>
<accession>F8E2D6</accession>
<name>F8E2D6_CORRG</name>
<feature type="transmembrane region" description="Helical" evidence="8">
    <location>
        <begin position="179"/>
        <end position="198"/>
    </location>
</feature>
<dbReference type="InterPro" id="IPR001626">
    <property type="entry name" value="ABC_TroCD"/>
</dbReference>
<reference evidence="9 10" key="1">
    <citation type="journal article" date="2012" name="BMC Genomics">
        <title>Complete genome sequence, lifestyle, and multi-drug resistance of the human pathogen Corynebacterium resistens DSM 45100 isolated from blood samples of a leukemia patient.</title>
        <authorList>
            <person name="Schroder J."/>
            <person name="Maus I."/>
            <person name="Meyer K."/>
            <person name="Wordemann S."/>
            <person name="Blom J."/>
            <person name="Jaenicke S."/>
            <person name="Schneider J."/>
            <person name="Trost E."/>
            <person name="Tauch A."/>
        </authorList>
    </citation>
    <scope>NUCLEOTIDE SEQUENCE [LARGE SCALE GENOMIC DNA]</scope>
    <source>
        <strain evidence="10">DSM 45100 / JCM 12819 / CCUG 50093 / GTC 2026 / SICGH 158</strain>
    </source>
</reference>
<comment type="similarity">
    <text evidence="2 6">Belongs to the ABC-3 integral membrane protein family.</text>
</comment>
<dbReference type="NCBIfam" id="TIGR03770">
    <property type="entry name" value="anch_rpt_perm"/>
    <property type="match status" value="1"/>
</dbReference>
<evidence type="ECO:0000256" key="8">
    <source>
        <dbReference type="SAM" id="Phobius"/>
    </source>
</evidence>
<dbReference type="eggNOG" id="COG1108">
    <property type="taxonomic scope" value="Bacteria"/>
</dbReference>
<dbReference type="InterPro" id="IPR037294">
    <property type="entry name" value="ABC_BtuC-like"/>
</dbReference>
<evidence type="ECO:0000256" key="4">
    <source>
        <dbReference type="ARBA" id="ARBA00022989"/>
    </source>
</evidence>
<feature type="transmembrane region" description="Helical" evidence="8">
    <location>
        <begin position="228"/>
        <end position="249"/>
    </location>
</feature>
<dbReference type="GO" id="GO:0010043">
    <property type="term" value="P:response to zinc ion"/>
    <property type="evidence" value="ECO:0007669"/>
    <property type="project" value="TreeGrafter"/>
</dbReference>
<feature type="transmembrane region" description="Helical" evidence="8">
    <location>
        <begin position="21"/>
        <end position="42"/>
    </location>
</feature>
<feature type="transmembrane region" description="Helical" evidence="8">
    <location>
        <begin position="296"/>
        <end position="316"/>
    </location>
</feature>
<dbReference type="Proteomes" id="UP000000492">
    <property type="component" value="Chromosome"/>
</dbReference>
<dbReference type="HOGENOM" id="CLU_382074_0_0_11"/>
<evidence type="ECO:0000256" key="1">
    <source>
        <dbReference type="ARBA" id="ARBA00004141"/>
    </source>
</evidence>
<dbReference type="AlphaFoldDB" id="F8E2D6"/>
<dbReference type="GO" id="GO:0043190">
    <property type="term" value="C:ATP-binding cassette (ABC) transporter complex"/>
    <property type="evidence" value="ECO:0007669"/>
    <property type="project" value="InterPro"/>
</dbReference>
<evidence type="ECO:0000256" key="2">
    <source>
        <dbReference type="ARBA" id="ARBA00008034"/>
    </source>
</evidence>
<feature type="compositionally biased region" description="Acidic residues" evidence="7">
    <location>
        <begin position="379"/>
        <end position="388"/>
    </location>
</feature>
<dbReference type="Pfam" id="PF00950">
    <property type="entry name" value="ABC-3"/>
    <property type="match status" value="1"/>
</dbReference>
<sequence>MITLSQFFQDLTNPALAFLPKALLVAVLSAVVCGVVGAHVVLRGMAFIGDAVAHAVFPGLAIAFALQASVVLGGAVAGIVVAVLIAVFSQRRRIKEDTIIGIFFAAAFAAGLVVISKVQGYTASLTSFLFGSITGVATEDIVLVAVVGTVVIALLLVFHKELVAVSLDRETAAAQNIRVFAFDLLLYLAVTAAVVMSVRTVGNILVLALLVTPAATARLLTDRLPIMMALSAVIGAVASVLGVYLSWAFDVPTGAMIVLVVTALFLIAFCGSALRSSIPTPPRSSRTRSTVARKKVATGVASVLVLVGAGIIGPVLPGSGDSGLEGNSGALSFAAVANAAEDATDGAATGEASHDGAHEAADNSADNNSESTETKSDDESGDGAGDELTDEDEDAIEALMRVFKKLNVDVLRLADSLPQVVKNIMNLAETLRGEKSSQPEKREGKERKDERESDREQTERSKRVADAIIDRTKNPADHTGRNSADGRAENSPEDGANKRQGNNDSTASGKSGSRTGGGNTSGTGNAGGAGNTGGGGSASVGEGDQPDTGSTGGSSGVGGDVDTSGDAADDASGEEGVEDADDELEQAAEDVLGEDGVEGEDNGGGVKALGYSGGANGDDSQGENGAKQPAKQETKLQQLASSLMAGGFGGGFTMGVGLMALLGGGLFFLMAARNMRDMKMAMLQAELQAEIDAELREERRAEEREEWDEEYAADRDLEASQHRV</sequence>
<evidence type="ECO:0000256" key="6">
    <source>
        <dbReference type="RuleBase" id="RU003943"/>
    </source>
</evidence>
<keyword evidence="10" id="KW-1185">Reference proteome</keyword>
<feature type="compositionally biased region" description="Basic and acidic residues" evidence="7">
    <location>
        <begin position="431"/>
        <end position="490"/>
    </location>
</feature>
<feature type="region of interest" description="Disordered" evidence="7">
    <location>
        <begin position="344"/>
        <end position="388"/>
    </location>
</feature>
<evidence type="ECO:0000313" key="10">
    <source>
        <dbReference type="Proteomes" id="UP000000492"/>
    </source>
</evidence>
<dbReference type="PANTHER" id="PTHR30477:SF13">
    <property type="entry name" value="IRON TRANSPORT SYSTEM MEMBRANE PROTEIN HI_0360-RELATED"/>
    <property type="match status" value="1"/>
</dbReference>
<gene>
    <name evidence="9" type="ordered locus">CRES_1901</name>
</gene>
<evidence type="ECO:0000256" key="3">
    <source>
        <dbReference type="ARBA" id="ARBA00022692"/>
    </source>
</evidence>
<dbReference type="CDD" id="cd06550">
    <property type="entry name" value="TM_ABC_iron-siderophores_like"/>
    <property type="match status" value="1"/>
</dbReference>
<feature type="transmembrane region" description="Helical" evidence="8">
    <location>
        <begin position="204"/>
        <end position="221"/>
    </location>
</feature>
<dbReference type="OrthoDB" id="1016457at2"/>
<feature type="transmembrane region" description="Helical" evidence="8">
    <location>
        <begin position="255"/>
        <end position="275"/>
    </location>
</feature>
<proteinExistence type="inferred from homology"/>
<evidence type="ECO:0000256" key="5">
    <source>
        <dbReference type="ARBA" id="ARBA00023136"/>
    </source>
</evidence>
<feature type="transmembrane region" description="Helical" evidence="8">
    <location>
        <begin position="643"/>
        <end position="672"/>
    </location>
</feature>
<feature type="transmembrane region" description="Helical" evidence="8">
    <location>
        <begin position="99"/>
        <end position="121"/>
    </location>
</feature>
<feature type="compositionally biased region" description="Gly residues" evidence="7">
    <location>
        <begin position="602"/>
        <end position="616"/>
    </location>
</feature>
<keyword evidence="3 6" id="KW-0812">Transmembrane</keyword>
<organism evidence="9 10">
    <name type="scientific">Corynebacterium resistens (strain DSM 45100 / JCM 12819 / GTC 2026 / SICGH 158)</name>
    <dbReference type="NCBI Taxonomy" id="662755"/>
    <lineage>
        <taxon>Bacteria</taxon>
        <taxon>Bacillati</taxon>
        <taxon>Actinomycetota</taxon>
        <taxon>Actinomycetes</taxon>
        <taxon>Mycobacteriales</taxon>
        <taxon>Corynebacteriaceae</taxon>
        <taxon>Corynebacterium</taxon>
    </lineage>
</organism>
<feature type="compositionally biased region" description="Acidic residues" evidence="7">
    <location>
        <begin position="567"/>
        <end position="601"/>
    </location>
</feature>
<feature type="compositionally biased region" description="Basic and acidic residues" evidence="7">
    <location>
        <begin position="352"/>
        <end position="361"/>
    </location>
</feature>
<dbReference type="InterPro" id="IPR022392">
    <property type="entry name" value="Anch_rpt-typ_ABC_trnsprt_perm"/>
</dbReference>
<keyword evidence="5 8" id="KW-0472">Membrane</keyword>
<feature type="compositionally biased region" description="Gly residues" evidence="7">
    <location>
        <begin position="514"/>
        <end position="538"/>
    </location>
</feature>
<feature type="compositionally biased region" description="Basic and acidic residues" evidence="7">
    <location>
        <begin position="712"/>
        <end position="724"/>
    </location>
</feature>
<evidence type="ECO:0000313" key="9">
    <source>
        <dbReference type="EMBL" id="AEI10254.1"/>
    </source>
</evidence>
<feature type="compositionally biased region" description="Low complexity" evidence="7">
    <location>
        <begin position="539"/>
        <end position="549"/>
    </location>
</feature>
<feature type="region of interest" description="Disordered" evidence="7">
    <location>
        <begin position="696"/>
        <end position="724"/>
    </location>
</feature>
<comment type="subcellular location">
    <subcellularLocation>
        <location evidence="6">Cell membrane</location>
        <topology evidence="6">Multi-pass membrane protein</topology>
    </subcellularLocation>
    <subcellularLocation>
        <location evidence="1">Membrane</location>
        <topology evidence="1">Multi-pass membrane protein</topology>
    </subcellularLocation>
</comment>
<dbReference type="PANTHER" id="PTHR30477">
    <property type="entry name" value="ABC-TRANSPORTER METAL-BINDING PROTEIN"/>
    <property type="match status" value="1"/>
</dbReference>
<evidence type="ECO:0000256" key="7">
    <source>
        <dbReference type="SAM" id="MobiDB-lite"/>
    </source>
</evidence>
<keyword evidence="6" id="KW-0813">Transport</keyword>
<feature type="compositionally biased region" description="Gly residues" evidence="7">
    <location>
        <begin position="550"/>
        <end position="559"/>
    </location>
</feature>
<feature type="transmembrane region" description="Helical" evidence="8">
    <location>
        <begin position="62"/>
        <end position="87"/>
    </location>
</feature>
<dbReference type="SUPFAM" id="SSF81345">
    <property type="entry name" value="ABC transporter involved in vitamin B12 uptake, BtuC"/>
    <property type="match status" value="1"/>
</dbReference>